<proteinExistence type="predicted"/>
<dbReference type="Proteomes" id="UP000288805">
    <property type="component" value="Unassembled WGS sequence"/>
</dbReference>
<evidence type="ECO:0000313" key="2">
    <source>
        <dbReference type="Proteomes" id="UP000288805"/>
    </source>
</evidence>
<name>A0A438H3E5_VITVI</name>
<protein>
    <submittedName>
        <fullName evidence="1">Uncharacterized protein</fullName>
    </submittedName>
</protein>
<organism evidence="1 2">
    <name type="scientific">Vitis vinifera</name>
    <name type="common">Grape</name>
    <dbReference type="NCBI Taxonomy" id="29760"/>
    <lineage>
        <taxon>Eukaryota</taxon>
        <taxon>Viridiplantae</taxon>
        <taxon>Streptophyta</taxon>
        <taxon>Embryophyta</taxon>
        <taxon>Tracheophyta</taxon>
        <taxon>Spermatophyta</taxon>
        <taxon>Magnoliopsida</taxon>
        <taxon>eudicotyledons</taxon>
        <taxon>Gunneridae</taxon>
        <taxon>Pentapetalae</taxon>
        <taxon>rosids</taxon>
        <taxon>Vitales</taxon>
        <taxon>Vitaceae</taxon>
        <taxon>Viteae</taxon>
        <taxon>Vitis</taxon>
    </lineage>
</organism>
<sequence length="138" mass="15712">MGGALLNWMSTTLFCHDNLVEEVYMALPPGLHHEGESFSPNTVCKLHKGFTPSTADNSLFIKSSGNSFIALLDLERLKYFLGLEVARSSRISLRYRLSCPQNQKTPMDPNLKLSQEEGDLLEDHFMYKWLIGNRYTLL</sequence>
<comment type="caution">
    <text evidence="1">The sequence shown here is derived from an EMBL/GenBank/DDBJ whole genome shotgun (WGS) entry which is preliminary data.</text>
</comment>
<dbReference type="EMBL" id="QGNW01000287">
    <property type="protein sequence ID" value="RVW78992.1"/>
    <property type="molecule type" value="Genomic_DNA"/>
</dbReference>
<evidence type="ECO:0000313" key="1">
    <source>
        <dbReference type="EMBL" id="RVW78992.1"/>
    </source>
</evidence>
<accession>A0A438H3E5</accession>
<dbReference type="AlphaFoldDB" id="A0A438H3E5"/>
<reference evidence="1 2" key="1">
    <citation type="journal article" date="2018" name="PLoS Genet.">
        <title>Population sequencing reveals clonal diversity and ancestral inbreeding in the grapevine cultivar Chardonnay.</title>
        <authorList>
            <person name="Roach M.J."/>
            <person name="Johnson D.L."/>
            <person name="Bohlmann J."/>
            <person name="van Vuuren H.J."/>
            <person name="Jones S.J."/>
            <person name="Pretorius I.S."/>
            <person name="Schmidt S.A."/>
            <person name="Borneman A.R."/>
        </authorList>
    </citation>
    <scope>NUCLEOTIDE SEQUENCE [LARGE SCALE GENOMIC DNA]</scope>
    <source>
        <strain evidence="2">cv. Chardonnay</strain>
        <tissue evidence="1">Leaf</tissue>
    </source>
</reference>
<gene>
    <name evidence="1" type="ORF">CK203_040170</name>
</gene>